<reference evidence="2" key="1">
    <citation type="journal article" date="2020" name="Nature">
        <title>Giant virus diversity and host interactions through global metagenomics.</title>
        <authorList>
            <person name="Schulz F."/>
            <person name="Roux S."/>
            <person name="Paez-Espino D."/>
            <person name="Jungbluth S."/>
            <person name="Walsh D.A."/>
            <person name="Denef V.J."/>
            <person name="McMahon K.D."/>
            <person name="Konstantinidis K.T."/>
            <person name="Eloe-Fadrosh E.A."/>
            <person name="Kyrpides N.C."/>
            <person name="Woyke T."/>
        </authorList>
    </citation>
    <scope>NUCLEOTIDE SEQUENCE</scope>
    <source>
        <strain evidence="2">GVMAG-M-3300019093-7</strain>
    </source>
</reference>
<feature type="region of interest" description="Disordered" evidence="1">
    <location>
        <begin position="120"/>
        <end position="139"/>
    </location>
</feature>
<dbReference type="AlphaFoldDB" id="A0A6C0BWL9"/>
<evidence type="ECO:0000313" key="2">
    <source>
        <dbReference type="EMBL" id="QHS96171.1"/>
    </source>
</evidence>
<evidence type="ECO:0000256" key="1">
    <source>
        <dbReference type="SAM" id="MobiDB-lite"/>
    </source>
</evidence>
<organism evidence="2">
    <name type="scientific">viral metagenome</name>
    <dbReference type="NCBI Taxonomy" id="1070528"/>
    <lineage>
        <taxon>unclassified sequences</taxon>
        <taxon>metagenomes</taxon>
        <taxon>organismal metagenomes</taxon>
    </lineage>
</organism>
<accession>A0A6C0BWL9</accession>
<protein>
    <submittedName>
        <fullName evidence="2">Uncharacterized protein</fullName>
    </submittedName>
</protein>
<sequence>MNFIEWKWTCGEKMEKTPRSSQKLMKKNEYYEEDTYSYQEQQEQKTLANHERSAYEQSLLSENDIWSIDGSVFIDKPLNKREDNYNKMSEREMFGQINQNPFLVQNNYLDDLMNQEKFLKPMSTSSEKEQNNTNSTYDA</sequence>
<dbReference type="EMBL" id="MN739265">
    <property type="protein sequence ID" value="QHS96171.1"/>
    <property type="molecule type" value="Genomic_DNA"/>
</dbReference>
<name>A0A6C0BWL9_9ZZZZ</name>
<proteinExistence type="predicted"/>